<dbReference type="Pfam" id="PF13505">
    <property type="entry name" value="OMP_b-brl"/>
    <property type="match status" value="1"/>
</dbReference>
<evidence type="ECO:0000313" key="6">
    <source>
        <dbReference type="Proteomes" id="UP000254537"/>
    </source>
</evidence>
<feature type="domain" description="Outer membrane protein beta-barrel" evidence="4">
    <location>
        <begin position="7"/>
        <end position="178"/>
    </location>
</feature>
<dbReference type="RefSeq" id="WP_115432998.1">
    <property type="nucleotide sequence ID" value="NZ_CP031337.1"/>
</dbReference>
<feature type="chain" id="PRO_5016559128" evidence="3">
    <location>
        <begin position="23"/>
        <end position="178"/>
    </location>
</feature>
<evidence type="ECO:0000313" key="5">
    <source>
        <dbReference type="EMBL" id="AXK39063.1"/>
    </source>
</evidence>
<evidence type="ECO:0000256" key="2">
    <source>
        <dbReference type="ARBA" id="ARBA00022729"/>
    </source>
</evidence>
<dbReference type="OrthoDB" id="9130661at2"/>
<organism evidence="5 6">
    <name type="scientific">Crenobacter cavernae</name>
    <dbReference type="NCBI Taxonomy" id="2290923"/>
    <lineage>
        <taxon>Bacteria</taxon>
        <taxon>Pseudomonadati</taxon>
        <taxon>Pseudomonadota</taxon>
        <taxon>Betaproteobacteria</taxon>
        <taxon>Neisseriales</taxon>
        <taxon>Neisseriaceae</taxon>
        <taxon>Crenobacter</taxon>
    </lineage>
</organism>
<dbReference type="EMBL" id="CP031337">
    <property type="protein sequence ID" value="AXK39063.1"/>
    <property type="molecule type" value="Genomic_DNA"/>
</dbReference>
<accession>A0A345Y561</accession>
<keyword evidence="2 3" id="KW-0732">Signal</keyword>
<dbReference type="AlphaFoldDB" id="A0A345Y561"/>
<name>A0A345Y561_9NEIS</name>
<dbReference type="InterPro" id="IPR011250">
    <property type="entry name" value="OMP/PagP_B-barrel"/>
</dbReference>
<comment type="subcellular location">
    <subcellularLocation>
        <location evidence="1">Cell outer membrane</location>
    </subcellularLocation>
</comment>
<gene>
    <name evidence="5" type="ORF">DWG20_06210</name>
</gene>
<dbReference type="Gene3D" id="2.40.160.20">
    <property type="match status" value="1"/>
</dbReference>
<dbReference type="KEGG" id="ccah:DWG20_06210"/>
<proteinExistence type="predicted"/>
<sequence>MKLTRTLLIASTLIAAAGAAHAADTGLYGYGNLGYTDQKPDGLKNSKNRDGSGGLGLGYRVNDNFAVEGGYANYGKTKADNGEIKRDGARVAALGILPLNDKVDVYGAASANYLHTKGTVNGVSRTANDWAPGVGVGVGYKLTDRVGVRAGYDRIMNVGDNALKSDLNAYNVGVTARF</sequence>
<protein>
    <submittedName>
        <fullName evidence="5">Porin family protein</fullName>
    </submittedName>
</protein>
<dbReference type="SUPFAM" id="SSF56925">
    <property type="entry name" value="OMPA-like"/>
    <property type="match status" value="1"/>
</dbReference>
<dbReference type="Proteomes" id="UP000254537">
    <property type="component" value="Chromosome"/>
</dbReference>
<reference evidence="5 6" key="1">
    <citation type="submission" date="2018-07" db="EMBL/GenBank/DDBJ databases">
        <title>Crenobacter cavernae sp. nov., isolated from a karst cave.</title>
        <authorList>
            <person name="Zhu H."/>
        </authorList>
    </citation>
    <scope>NUCLEOTIDE SEQUENCE [LARGE SCALE GENOMIC DNA]</scope>
    <source>
        <strain evidence="5 6">K1W11S-77</strain>
    </source>
</reference>
<dbReference type="InterPro" id="IPR027385">
    <property type="entry name" value="Beta-barrel_OMP"/>
</dbReference>
<dbReference type="GO" id="GO:0009279">
    <property type="term" value="C:cell outer membrane"/>
    <property type="evidence" value="ECO:0007669"/>
    <property type="project" value="UniProtKB-SubCell"/>
</dbReference>
<evidence type="ECO:0000256" key="3">
    <source>
        <dbReference type="SAM" id="SignalP"/>
    </source>
</evidence>
<evidence type="ECO:0000256" key="1">
    <source>
        <dbReference type="ARBA" id="ARBA00004442"/>
    </source>
</evidence>
<feature type="signal peptide" evidence="3">
    <location>
        <begin position="1"/>
        <end position="22"/>
    </location>
</feature>
<evidence type="ECO:0000259" key="4">
    <source>
        <dbReference type="Pfam" id="PF13505"/>
    </source>
</evidence>